<dbReference type="EMBL" id="JAIWYP010000009">
    <property type="protein sequence ID" value="KAH3773980.1"/>
    <property type="molecule type" value="Genomic_DNA"/>
</dbReference>
<organism evidence="2 3">
    <name type="scientific">Dreissena polymorpha</name>
    <name type="common">Zebra mussel</name>
    <name type="synonym">Mytilus polymorpha</name>
    <dbReference type="NCBI Taxonomy" id="45954"/>
    <lineage>
        <taxon>Eukaryota</taxon>
        <taxon>Metazoa</taxon>
        <taxon>Spiralia</taxon>
        <taxon>Lophotrochozoa</taxon>
        <taxon>Mollusca</taxon>
        <taxon>Bivalvia</taxon>
        <taxon>Autobranchia</taxon>
        <taxon>Heteroconchia</taxon>
        <taxon>Euheterodonta</taxon>
        <taxon>Imparidentia</taxon>
        <taxon>Neoheterodontei</taxon>
        <taxon>Myida</taxon>
        <taxon>Dreissenoidea</taxon>
        <taxon>Dreissenidae</taxon>
        <taxon>Dreissena</taxon>
    </lineage>
</organism>
<keyword evidence="3" id="KW-1185">Reference proteome</keyword>
<gene>
    <name evidence="2" type="ORF">DPMN_175350</name>
</gene>
<dbReference type="Proteomes" id="UP000828390">
    <property type="component" value="Unassembled WGS sequence"/>
</dbReference>
<feature type="region of interest" description="Disordered" evidence="1">
    <location>
        <begin position="1"/>
        <end position="59"/>
    </location>
</feature>
<name>A0A9D4E7Q1_DREPO</name>
<protein>
    <submittedName>
        <fullName evidence="2">Uncharacterized protein</fullName>
    </submittedName>
</protein>
<dbReference type="AlphaFoldDB" id="A0A9D4E7Q1"/>
<reference evidence="2" key="2">
    <citation type="submission" date="2020-11" db="EMBL/GenBank/DDBJ databases">
        <authorList>
            <person name="McCartney M.A."/>
            <person name="Auch B."/>
            <person name="Kono T."/>
            <person name="Mallez S."/>
            <person name="Becker A."/>
            <person name="Gohl D.M."/>
            <person name="Silverstein K.A.T."/>
            <person name="Koren S."/>
            <person name="Bechman K.B."/>
            <person name="Herman A."/>
            <person name="Abrahante J.E."/>
            <person name="Garbe J."/>
        </authorList>
    </citation>
    <scope>NUCLEOTIDE SEQUENCE</scope>
    <source>
        <strain evidence="2">Duluth1</strain>
        <tissue evidence="2">Whole animal</tissue>
    </source>
</reference>
<accession>A0A9D4E7Q1</accession>
<feature type="compositionally biased region" description="Basic and acidic residues" evidence="1">
    <location>
        <begin position="28"/>
        <end position="46"/>
    </location>
</feature>
<evidence type="ECO:0000313" key="3">
    <source>
        <dbReference type="Proteomes" id="UP000828390"/>
    </source>
</evidence>
<evidence type="ECO:0000256" key="1">
    <source>
        <dbReference type="SAM" id="MobiDB-lite"/>
    </source>
</evidence>
<feature type="compositionally biased region" description="Polar residues" evidence="1">
    <location>
        <begin position="47"/>
        <end position="59"/>
    </location>
</feature>
<reference evidence="2" key="1">
    <citation type="journal article" date="2019" name="bioRxiv">
        <title>The Genome of the Zebra Mussel, Dreissena polymorpha: A Resource for Invasive Species Research.</title>
        <authorList>
            <person name="McCartney M.A."/>
            <person name="Auch B."/>
            <person name="Kono T."/>
            <person name="Mallez S."/>
            <person name="Zhang Y."/>
            <person name="Obille A."/>
            <person name="Becker A."/>
            <person name="Abrahante J.E."/>
            <person name="Garbe J."/>
            <person name="Badalamenti J.P."/>
            <person name="Herman A."/>
            <person name="Mangelson H."/>
            <person name="Liachko I."/>
            <person name="Sullivan S."/>
            <person name="Sone E.D."/>
            <person name="Koren S."/>
            <person name="Silverstein K.A.T."/>
            <person name="Beckman K.B."/>
            <person name="Gohl D.M."/>
        </authorList>
    </citation>
    <scope>NUCLEOTIDE SEQUENCE</scope>
    <source>
        <strain evidence="2">Duluth1</strain>
        <tissue evidence="2">Whole animal</tissue>
    </source>
</reference>
<proteinExistence type="predicted"/>
<feature type="compositionally biased region" description="Basic and acidic residues" evidence="1">
    <location>
        <begin position="11"/>
        <end position="21"/>
    </location>
</feature>
<feature type="compositionally biased region" description="Basic residues" evidence="1">
    <location>
        <begin position="1"/>
        <end position="10"/>
    </location>
</feature>
<evidence type="ECO:0000313" key="2">
    <source>
        <dbReference type="EMBL" id="KAH3773980.1"/>
    </source>
</evidence>
<sequence length="59" mass="6768">METLITKRRWPCTEDGQRFHSESGTPMDPRRQNKARETQADLETHSGRGNKSATTRGRP</sequence>
<comment type="caution">
    <text evidence="2">The sequence shown here is derived from an EMBL/GenBank/DDBJ whole genome shotgun (WGS) entry which is preliminary data.</text>
</comment>